<keyword evidence="3" id="KW-1185">Reference proteome</keyword>
<organism evidence="2 3">
    <name type="scientific">Deinandra increscens subsp. villosa</name>
    <dbReference type="NCBI Taxonomy" id="3103831"/>
    <lineage>
        <taxon>Eukaryota</taxon>
        <taxon>Viridiplantae</taxon>
        <taxon>Streptophyta</taxon>
        <taxon>Embryophyta</taxon>
        <taxon>Tracheophyta</taxon>
        <taxon>Spermatophyta</taxon>
        <taxon>Magnoliopsida</taxon>
        <taxon>eudicotyledons</taxon>
        <taxon>Gunneridae</taxon>
        <taxon>Pentapetalae</taxon>
        <taxon>asterids</taxon>
        <taxon>campanulids</taxon>
        <taxon>Asterales</taxon>
        <taxon>Asteraceae</taxon>
        <taxon>Asteroideae</taxon>
        <taxon>Heliantheae alliance</taxon>
        <taxon>Madieae</taxon>
        <taxon>Madiinae</taxon>
        <taxon>Deinandra</taxon>
    </lineage>
</organism>
<reference evidence="2 3" key="1">
    <citation type="submission" date="2024-04" db="EMBL/GenBank/DDBJ databases">
        <title>The reference genome of an endangered Asteraceae, Deinandra increscens subsp. villosa, native to the Central Coast of California.</title>
        <authorList>
            <person name="Guilliams M."/>
            <person name="Hasenstab-Lehman K."/>
            <person name="Meyer R."/>
            <person name="Mcevoy S."/>
        </authorList>
    </citation>
    <scope>NUCLEOTIDE SEQUENCE [LARGE SCALE GENOMIC DNA]</scope>
    <source>
        <tissue evidence="2">Leaf</tissue>
    </source>
</reference>
<protein>
    <submittedName>
        <fullName evidence="2">Uncharacterized protein</fullName>
    </submittedName>
</protein>
<proteinExistence type="predicted"/>
<comment type="caution">
    <text evidence="2">The sequence shown here is derived from an EMBL/GenBank/DDBJ whole genome shotgun (WGS) entry which is preliminary data.</text>
</comment>
<evidence type="ECO:0000256" key="1">
    <source>
        <dbReference type="SAM" id="MobiDB-lite"/>
    </source>
</evidence>
<feature type="region of interest" description="Disordered" evidence="1">
    <location>
        <begin position="118"/>
        <end position="147"/>
    </location>
</feature>
<accession>A0AAP0GSI4</accession>
<evidence type="ECO:0000313" key="3">
    <source>
        <dbReference type="Proteomes" id="UP001408789"/>
    </source>
</evidence>
<dbReference type="Proteomes" id="UP001408789">
    <property type="component" value="Unassembled WGS sequence"/>
</dbReference>
<dbReference type="AlphaFoldDB" id="A0AAP0GSI4"/>
<evidence type="ECO:0000313" key="2">
    <source>
        <dbReference type="EMBL" id="KAK9061693.1"/>
    </source>
</evidence>
<gene>
    <name evidence="2" type="ORF">SSX86_018876</name>
</gene>
<sequence length="190" mass="21584">MYYLPNTMYKHLKPLEAFLTWFCALVNSSEVSGKVVLVLGAISHLIKWQFSKERREHELDGKEEARLKDLLEALKSTEENSVISNGYRTNGLVINQRLLMQHEYLSEGEEDNELIEEGVEEEGTNNGKSSGSRKRGSKKENKEVKRKTGGFTKLCRLSPQLQKLIGEPELARTEDHLSGLLSTDYSDVLI</sequence>
<dbReference type="EMBL" id="JBCNJP010000019">
    <property type="protein sequence ID" value="KAK9061693.1"/>
    <property type="molecule type" value="Genomic_DNA"/>
</dbReference>
<name>A0AAP0GSI4_9ASTR</name>